<dbReference type="EMBL" id="AZHD01000004">
    <property type="protein sequence ID" value="OAA64260.1"/>
    <property type="molecule type" value="Genomic_DNA"/>
</dbReference>
<accession>A0A162MMV0</accession>
<dbReference type="AlphaFoldDB" id="A0A162MMV0"/>
<sequence>MADDDVGAGDGNDDSGDDGNNNDDDGDRQQQQPWATGESRKPEMCPSQKRWLKSPPSTSHAHALPWDLKGVFLTLFVVVDHLRWYPGHGKD</sequence>
<reference evidence="2 3" key="1">
    <citation type="journal article" date="2016" name="Genome Biol. Evol.">
        <title>Divergent and convergent evolution of fungal pathogenicity.</title>
        <authorList>
            <person name="Shang Y."/>
            <person name="Xiao G."/>
            <person name="Zheng P."/>
            <person name="Cen K."/>
            <person name="Zhan S."/>
            <person name="Wang C."/>
        </authorList>
    </citation>
    <scope>NUCLEOTIDE SEQUENCE [LARGE SCALE GENOMIC DNA]</scope>
    <source>
        <strain evidence="2 3">RCEF 264</strain>
    </source>
</reference>
<dbReference type="Proteomes" id="UP000076874">
    <property type="component" value="Unassembled WGS sequence"/>
</dbReference>
<evidence type="ECO:0000256" key="1">
    <source>
        <dbReference type="SAM" id="MobiDB-lite"/>
    </source>
</evidence>
<name>A0A162MMV0_9HYPO</name>
<comment type="caution">
    <text evidence="2">The sequence shown here is derived from an EMBL/GenBank/DDBJ whole genome shotgun (WGS) entry which is preliminary data.</text>
</comment>
<feature type="compositionally biased region" description="Acidic residues" evidence="1">
    <location>
        <begin position="1"/>
        <end position="26"/>
    </location>
</feature>
<gene>
    <name evidence="2" type="ORF">SPI_02907</name>
</gene>
<organism evidence="2 3">
    <name type="scientific">Niveomyces insectorum RCEF 264</name>
    <dbReference type="NCBI Taxonomy" id="1081102"/>
    <lineage>
        <taxon>Eukaryota</taxon>
        <taxon>Fungi</taxon>
        <taxon>Dikarya</taxon>
        <taxon>Ascomycota</taxon>
        <taxon>Pezizomycotina</taxon>
        <taxon>Sordariomycetes</taxon>
        <taxon>Hypocreomycetidae</taxon>
        <taxon>Hypocreales</taxon>
        <taxon>Cordycipitaceae</taxon>
        <taxon>Niveomyces</taxon>
    </lineage>
</organism>
<protein>
    <submittedName>
        <fullName evidence="2">Uncharacterized protein</fullName>
    </submittedName>
</protein>
<evidence type="ECO:0000313" key="2">
    <source>
        <dbReference type="EMBL" id="OAA64260.1"/>
    </source>
</evidence>
<proteinExistence type="predicted"/>
<feature type="region of interest" description="Disordered" evidence="1">
    <location>
        <begin position="1"/>
        <end position="62"/>
    </location>
</feature>
<evidence type="ECO:0000313" key="3">
    <source>
        <dbReference type="Proteomes" id="UP000076874"/>
    </source>
</evidence>
<keyword evidence="3" id="KW-1185">Reference proteome</keyword>